<keyword evidence="4" id="KW-1185">Reference proteome</keyword>
<dbReference type="PANTHER" id="PTHR30327:SF1">
    <property type="entry name" value="UPF0301 PROTEIN YQGE"/>
    <property type="match status" value="1"/>
</dbReference>
<dbReference type="EMBL" id="QGKM01000069">
    <property type="protein sequence ID" value="PWQ93072.1"/>
    <property type="molecule type" value="Genomic_DNA"/>
</dbReference>
<accession>A0A317CAH3</accession>
<protein>
    <recommendedName>
        <fullName evidence="2">UPF0301 protein DKW60_18485</fullName>
    </recommendedName>
</protein>
<sequence length="188" mass="20330">MQLTSSNLRNQLLIAMPAMDDPSFSHTVTLICEHTDEGCFGVVINRPIDVTVGDLFKQLEIASVEQSLLDYSALSGGPVQPSQGFVLHDTARSWEGTLQVSDELSVTSSRDILDDIAAGEGPDNFLLALGCASWSPGQVEDELRQNAWLTCPANARILFDTPYDKRWTSAAEILGVDVNLISPTVGHA</sequence>
<proteinExistence type="inferred from homology"/>
<evidence type="ECO:0000256" key="1">
    <source>
        <dbReference type="ARBA" id="ARBA00009600"/>
    </source>
</evidence>
<dbReference type="Gene3D" id="3.40.1740.10">
    <property type="entry name" value="VC0467-like"/>
    <property type="match status" value="1"/>
</dbReference>
<reference evidence="3 4" key="1">
    <citation type="submission" date="2018-05" db="EMBL/GenBank/DDBJ databases">
        <title>Leucothrix arctica sp. nov., isolated from Arctic seawater.</title>
        <authorList>
            <person name="Choi A."/>
            <person name="Baek K."/>
        </authorList>
    </citation>
    <scope>NUCLEOTIDE SEQUENCE [LARGE SCALE GENOMIC DNA]</scope>
    <source>
        <strain evidence="3 4">JCM 18388</strain>
    </source>
</reference>
<gene>
    <name evidence="3" type="ORF">DKW60_18485</name>
</gene>
<dbReference type="RefSeq" id="WP_109839144.1">
    <property type="nucleotide sequence ID" value="NZ_QGKM01000069.1"/>
</dbReference>
<dbReference type="AlphaFoldDB" id="A0A317CAH3"/>
<dbReference type="HAMAP" id="MF_00758">
    <property type="entry name" value="UPF0301"/>
    <property type="match status" value="1"/>
</dbReference>
<dbReference type="Proteomes" id="UP000245539">
    <property type="component" value="Unassembled WGS sequence"/>
</dbReference>
<evidence type="ECO:0000313" key="3">
    <source>
        <dbReference type="EMBL" id="PWQ93072.1"/>
    </source>
</evidence>
<evidence type="ECO:0000256" key="2">
    <source>
        <dbReference type="HAMAP-Rule" id="MF_00758"/>
    </source>
</evidence>
<name>A0A317CAH3_9GAMM</name>
<comment type="caution">
    <text evidence="3">The sequence shown here is derived from an EMBL/GenBank/DDBJ whole genome shotgun (WGS) entry which is preliminary data.</text>
</comment>
<dbReference type="OrthoDB" id="9807486at2"/>
<dbReference type="Pfam" id="PF02622">
    <property type="entry name" value="DUF179"/>
    <property type="match status" value="1"/>
</dbReference>
<dbReference type="InterPro" id="IPR003774">
    <property type="entry name" value="AlgH-like"/>
</dbReference>
<dbReference type="NCBIfam" id="NF001266">
    <property type="entry name" value="PRK00228.1-1"/>
    <property type="match status" value="1"/>
</dbReference>
<comment type="similarity">
    <text evidence="1 2">Belongs to the UPF0301 (AlgH) family.</text>
</comment>
<evidence type="ECO:0000313" key="4">
    <source>
        <dbReference type="Proteomes" id="UP000245539"/>
    </source>
</evidence>
<organism evidence="3 4">
    <name type="scientific">Leucothrix pacifica</name>
    <dbReference type="NCBI Taxonomy" id="1247513"/>
    <lineage>
        <taxon>Bacteria</taxon>
        <taxon>Pseudomonadati</taxon>
        <taxon>Pseudomonadota</taxon>
        <taxon>Gammaproteobacteria</taxon>
        <taxon>Thiotrichales</taxon>
        <taxon>Thiotrichaceae</taxon>
        <taxon>Leucothrix</taxon>
    </lineage>
</organism>
<dbReference type="PANTHER" id="PTHR30327">
    <property type="entry name" value="UNCHARACTERIZED PROTEIN YQGE"/>
    <property type="match status" value="1"/>
</dbReference>
<dbReference type="SUPFAM" id="SSF143456">
    <property type="entry name" value="VC0467-like"/>
    <property type="match status" value="1"/>
</dbReference>
<dbReference type="GO" id="GO:0005829">
    <property type="term" value="C:cytosol"/>
    <property type="evidence" value="ECO:0007669"/>
    <property type="project" value="TreeGrafter"/>
</dbReference>